<evidence type="ECO:0000256" key="5">
    <source>
        <dbReference type="ARBA" id="ARBA00022833"/>
    </source>
</evidence>
<evidence type="ECO:0000256" key="3">
    <source>
        <dbReference type="ARBA" id="ARBA00022737"/>
    </source>
</evidence>
<dbReference type="GO" id="GO:0005634">
    <property type="term" value="C:nucleus"/>
    <property type="evidence" value="ECO:0007669"/>
    <property type="project" value="UniProtKB-SubCell"/>
</dbReference>
<dbReference type="OrthoDB" id="4748970at2759"/>
<dbReference type="GO" id="GO:0008270">
    <property type="term" value="F:zinc ion binding"/>
    <property type="evidence" value="ECO:0007669"/>
    <property type="project" value="UniProtKB-KW"/>
</dbReference>
<feature type="domain" description="C2H2-type" evidence="8">
    <location>
        <begin position="228"/>
        <end position="257"/>
    </location>
</feature>
<dbReference type="PROSITE" id="PS00028">
    <property type="entry name" value="ZINC_FINGER_C2H2_1"/>
    <property type="match status" value="1"/>
</dbReference>
<dbReference type="InterPro" id="IPR036236">
    <property type="entry name" value="Znf_C2H2_sf"/>
</dbReference>
<dbReference type="AlphaFoldDB" id="A0A6P8XVR5"/>
<keyword evidence="6" id="KW-0539">Nucleus</keyword>
<dbReference type="PANTHER" id="PTHR24406">
    <property type="entry name" value="TRANSCRIPTIONAL REPRESSOR CTCFL-RELATED"/>
    <property type="match status" value="1"/>
</dbReference>
<evidence type="ECO:0000256" key="1">
    <source>
        <dbReference type="ARBA" id="ARBA00004123"/>
    </source>
</evidence>
<keyword evidence="9" id="KW-1185">Reference proteome</keyword>
<dbReference type="PROSITE" id="PS50157">
    <property type="entry name" value="ZINC_FINGER_C2H2_2"/>
    <property type="match status" value="1"/>
</dbReference>
<accession>A0A6P8XVR5</accession>
<evidence type="ECO:0000256" key="6">
    <source>
        <dbReference type="ARBA" id="ARBA00023242"/>
    </source>
</evidence>
<organism evidence="9 10">
    <name type="scientific">Drosophila albomicans</name>
    <name type="common">Fruit fly</name>
    <dbReference type="NCBI Taxonomy" id="7291"/>
    <lineage>
        <taxon>Eukaryota</taxon>
        <taxon>Metazoa</taxon>
        <taxon>Ecdysozoa</taxon>
        <taxon>Arthropoda</taxon>
        <taxon>Hexapoda</taxon>
        <taxon>Insecta</taxon>
        <taxon>Pterygota</taxon>
        <taxon>Neoptera</taxon>
        <taxon>Endopterygota</taxon>
        <taxon>Diptera</taxon>
        <taxon>Brachycera</taxon>
        <taxon>Muscomorpha</taxon>
        <taxon>Ephydroidea</taxon>
        <taxon>Drosophilidae</taxon>
        <taxon>Drosophila</taxon>
    </lineage>
</organism>
<name>A0A6P8XVR5_DROAB</name>
<dbReference type="SMART" id="SM00355">
    <property type="entry name" value="ZnF_C2H2"/>
    <property type="match status" value="4"/>
</dbReference>
<protein>
    <submittedName>
        <fullName evidence="10">Zinc finger protein 267</fullName>
    </submittedName>
</protein>
<dbReference type="Proteomes" id="UP000515160">
    <property type="component" value="Chromosome 2R"/>
</dbReference>
<dbReference type="SUPFAM" id="SSF57667">
    <property type="entry name" value="beta-beta-alpha zinc fingers"/>
    <property type="match status" value="1"/>
</dbReference>
<keyword evidence="2" id="KW-0479">Metal-binding</keyword>
<sequence>MLPKKIPAKITPIKVPIFELPEIVLVDTVIISEKFARDNNISVSATISKSLANKMQISKTDDAHNIQPARATSSNANHPVVTTKQMKDRAVMTLPPENSLPTRCREMQTDLKTTVDVAIQCERDLTDEWELVFEKPATTASEAEEERKFLKLVSENTNIFPNGMLECRICGEIASLLQEHQSHLAVHWAPRALCTACGKMVRNEFYMSQHNLICPARPAKSKKTKRSFKCPHLQCGVMWSSRSELAKHIEQHSNENLYGCQQCRKRFSTMANFVLHRLLNAACCNAKLFNLSKQWSRYSRKAAAKRCTICSRQFGSSASAAWHKRRCMMAYQQRILKFFKK</sequence>
<keyword evidence="5" id="KW-0862">Zinc</keyword>
<dbReference type="RefSeq" id="XP_034115415.1">
    <property type="nucleotide sequence ID" value="XM_034259524.2"/>
</dbReference>
<proteinExistence type="predicted"/>
<keyword evidence="3" id="KW-0677">Repeat</keyword>
<dbReference type="InterPro" id="IPR013087">
    <property type="entry name" value="Znf_C2H2_type"/>
</dbReference>
<evidence type="ECO:0000313" key="9">
    <source>
        <dbReference type="Proteomes" id="UP000515160"/>
    </source>
</evidence>
<dbReference type="InterPro" id="IPR050888">
    <property type="entry name" value="ZnF_C2H2-type_TF"/>
</dbReference>
<dbReference type="Gene3D" id="3.30.160.60">
    <property type="entry name" value="Classic Zinc Finger"/>
    <property type="match status" value="1"/>
</dbReference>
<gene>
    <name evidence="10" type="primary">LOC117575359</name>
</gene>
<comment type="subcellular location">
    <subcellularLocation>
        <location evidence="1">Nucleus</location>
    </subcellularLocation>
</comment>
<evidence type="ECO:0000259" key="8">
    <source>
        <dbReference type="PROSITE" id="PS50157"/>
    </source>
</evidence>
<dbReference type="GeneID" id="117575359"/>
<evidence type="ECO:0000256" key="4">
    <source>
        <dbReference type="ARBA" id="ARBA00022771"/>
    </source>
</evidence>
<evidence type="ECO:0000313" key="10">
    <source>
        <dbReference type="RefSeq" id="XP_034115415.1"/>
    </source>
</evidence>
<dbReference type="CTD" id="338395"/>
<evidence type="ECO:0000256" key="2">
    <source>
        <dbReference type="ARBA" id="ARBA00022723"/>
    </source>
</evidence>
<reference evidence="10" key="1">
    <citation type="submission" date="2025-08" db="UniProtKB">
        <authorList>
            <consortium name="RefSeq"/>
        </authorList>
    </citation>
    <scope>IDENTIFICATION</scope>
    <source>
        <strain evidence="10">15112-1751.03</strain>
        <tissue evidence="10">Whole Adult</tissue>
    </source>
</reference>
<evidence type="ECO:0000256" key="7">
    <source>
        <dbReference type="PROSITE-ProRule" id="PRU00042"/>
    </source>
</evidence>
<keyword evidence="4 7" id="KW-0863">Zinc-finger</keyword>